<proteinExistence type="predicted"/>
<dbReference type="CDD" id="cd02976">
    <property type="entry name" value="NrdH"/>
    <property type="match status" value="1"/>
</dbReference>
<dbReference type="Pfam" id="PF13511">
    <property type="entry name" value="DUF4124"/>
    <property type="match status" value="1"/>
</dbReference>
<evidence type="ECO:0000259" key="3">
    <source>
        <dbReference type="Pfam" id="PF00462"/>
    </source>
</evidence>
<dbReference type="EMBL" id="VYGV01000006">
    <property type="protein sequence ID" value="NWF44582.1"/>
    <property type="molecule type" value="Genomic_DNA"/>
</dbReference>
<dbReference type="InterPro" id="IPR036249">
    <property type="entry name" value="Thioredoxin-like_sf"/>
</dbReference>
<dbReference type="SUPFAM" id="SSF52833">
    <property type="entry name" value="Thioredoxin-like"/>
    <property type="match status" value="1"/>
</dbReference>
<gene>
    <name evidence="5" type="ORF">F3K02_04850</name>
</gene>
<accession>A0A7Y8GUZ7</accession>
<evidence type="ECO:0000313" key="5">
    <source>
        <dbReference type="EMBL" id="NWF44582.1"/>
    </source>
</evidence>
<feature type="domain" description="DUF4124" evidence="4">
    <location>
        <begin position="26"/>
        <end position="74"/>
    </location>
</feature>
<evidence type="ECO:0000256" key="1">
    <source>
        <dbReference type="SAM" id="MobiDB-lite"/>
    </source>
</evidence>
<dbReference type="InterPro" id="IPR002109">
    <property type="entry name" value="Glutaredoxin"/>
</dbReference>
<feature type="compositionally biased region" description="Pro residues" evidence="1">
    <location>
        <begin position="201"/>
        <end position="217"/>
    </location>
</feature>
<evidence type="ECO:0000259" key="4">
    <source>
        <dbReference type="Pfam" id="PF13511"/>
    </source>
</evidence>
<dbReference type="Pfam" id="PF00462">
    <property type="entry name" value="Glutaredoxin"/>
    <property type="match status" value="1"/>
</dbReference>
<reference evidence="5 6" key="1">
    <citation type="submission" date="2019-09" db="EMBL/GenBank/DDBJ databases">
        <title>Hydrogenophaga aromatica sp. nov., isolated from a para-xylene-degrading enrichment culture.</title>
        <authorList>
            <person name="Tancsics A."/>
            <person name="Banerjee S."/>
        </authorList>
    </citation>
    <scope>NUCLEOTIDE SEQUENCE [LARGE SCALE GENOMIC DNA]</scope>
    <source>
        <strain evidence="5 6">D2P1</strain>
    </source>
</reference>
<dbReference type="AlphaFoldDB" id="A0A7Y8GUZ7"/>
<organism evidence="5 6">
    <name type="scientific">Hydrogenophaga aromaticivorans</name>
    <dbReference type="NCBI Taxonomy" id="2610898"/>
    <lineage>
        <taxon>Bacteria</taxon>
        <taxon>Pseudomonadati</taxon>
        <taxon>Pseudomonadota</taxon>
        <taxon>Betaproteobacteria</taxon>
        <taxon>Burkholderiales</taxon>
        <taxon>Comamonadaceae</taxon>
        <taxon>Hydrogenophaga</taxon>
    </lineage>
</organism>
<dbReference type="PROSITE" id="PS51354">
    <property type="entry name" value="GLUTAREDOXIN_2"/>
    <property type="match status" value="1"/>
</dbReference>
<feature type="signal peptide" evidence="2">
    <location>
        <begin position="1"/>
        <end position="28"/>
    </location>
</feature>
<keyword evidence="6" id="KW-1185">Reference proteome</keyword>
<name>A0A7Y8GUZ7_9BURK</name>
<comment type="caution">
    <text evidence="5">The sequence shown here is derived from an EMBL/GenBank/DDBJ whole genome shotgun (WGS) entry which is preliminary data.</text>
</comment>
<feature type="domain" description="Glutaredoxin" evidence="3">
    <location>
        <begin position="89"/>
        <end position="146"/>
    </location>
</feature>
<protein>
    <submittedName>
        <fullName evidence="5">Glutaredoxin family protein</fullName>
    </submittedName>
</protein>
<dbReference type="Proteomes" id="UP000545507">
    <property type="component" value="Unassembled WGS sequence"/>
</dbReference>
<evidence type="ECO:0000313" key="6">
    <source>
        <dbReference type="Proteomes" id="UP000545507"/>
    </source>
</evidence>
<dbReference type="Gene3D" id="3.40.30.10">
    <property type="entry name" value="Glutaredoxin"/>
    <property type="match status" value="1"/>
</dbReference>
<feature type="region of interest" description="Disordered" evidence="1">
    <location>
        <begin position="193"/>
        <end position="224"/>
    </location>
</feature>
<dbReference type="InterPro" id="IPR025392">
    <property type="entry name" value="DUF4124"/>
</dbReference>
<keyword evidence="2" id="KW-0732">Signal</keyword>
<evidence type="ECO:0000256" key="2">
    <source>
        <dbReference type="SAM" id="SignalP"/>
    </source>
</evidence>
<feature type="chain" id="PRO_5030812622" evidence="2">
    <location>
        <begin position="29"/>
        <end position="224"/>
    </location>
</feature>
<sequence>MSITLSQTSTQRTLVRAALAGVVFGALAAPWASAQGVYRTVGPDGKVTYSDQPPPANGKASVVGGASAGAAANPQLPLELRQVVNRYPVTLYTATDCAPCNTGRNLLTARGVPFTEKTVNSAEDAAALKRLSGETSLPFLSIGGQQIKGFSDADWTQYLDAAGYPKQSVLPSGYRRPAATALVATQPVQAAAAARPNAAPARPPVQPAETPVTPPTENPAGIRF</sequence>
<dbReference type="RefSeq" id="WP_177133896.1">
    <property type="nucleotide sequence ID" value="NZ_VYGV01000006.1"/>
</dbReference>